<evidence type="ECO:0000256" key="1">
    <source>
        <dbReference type="SAM" id="MobiDB-lite"/>
    </source>
</evidence>
<evidence type="ECO:0008006" key="4">
    <source>
        <dbReference type="Google" id="ProtNLM"/>
    </source>
</evidence>
<sequence length="1668" mass="190779">MASRSLSRAEAKSLVNKIAKDHGYLGEALYARMDDDMRREVQEALLAKDKIIGASVMLLARELYSKDVRFIFELLQNADDNHYTKTRSPPFVAFHLRRKTLVVVCNEDGFDEKNLRAICNIGNSSKTQGHGYIGEKGIGFKSVFKVASKVLIQSGPFSFAFMHRQGDSGMGMISPEWMDSAGGQIPSQMTRITLYLSDDADSETRHESIKKQLNELESNMLLFLKNIKRIEVHVYDEDDEETSSNVMTVSLDEGTHRAILTKCRTEGGETEETKTYCHVTKHQTTNLSKSDHRTYTRAEEEAKSYHRAEVILAFPLTEDSTPIIEAQQVFAFLPLRHLGFNFLIQADFVTMANREDIVTSSRRNVGLLAGISEAFIKAVHQMYEHDQLRYTWMRYLRNIRSYPWDRFWKYLVENIEFKVRVSEVLQPRRGGPPRSIQSLSRLGPQHLQRDGKPLFADLPAPLDRYISTGYESSDLDILSEYRLSYMDQSDVIDRLIHDLEISESRMKDPSTSNDWHTRASKLINTCFEQLRDSGIQELNLIPLSDGRWVSAAQTVCFPQVQGNIAIPCDLRLALIQPLACENPERVKLFKNLGAKTASVTSVRRLILRQYSRQASILLGASRSHLSFLYQTHKDGTPGEYEVLRLWDTKDDFVSLSETDIYFVTEQPNSLWQIFQRSGDDWMKTHISFLDPEYLHDPPKNSDDMPWVRWLFHMGVRTHPRLVCRDGASISPLCHHVAENLPSEFLNFLQWTWEVDRPKFSEGSVKELKDLRVRCQGLEELQRLSSTYLPLPRLKECCQELMQEDPFPFLDLDEPWSSEQNEKWGFLKDDLGVGADESLQFYIDMVKWMMEAESLEQEEKPWRVVSVYLRIHSRCEEARDPKAAKDDVRCELEDLIFLPRYKDEEGLWTTIESCVLKSPQDLKSSHPIMPRYEAVFPGADLVVLEKFFRQTLEIRECSWTDIVEDLALLKEGENSDIDRIRSRYELLNQLRAEWITTSLTTDQLRQRFESESLIFIQNEQGQYLWTKPSKCLWSSATELQHRFSSNSYYDDDLEDFFVTALGVSRLTFDMVYDELYGIDAASTVQQVKTYLWEMNAFLETETTSRSVQNLIDKRIFPVNYARGGTKLAASGTQFAIVDREPLRLLFQDKINLLDFRLDEVHRLEPLLHWMGLKDRYLSCLVKELTVVDTESTHPLTDRTLSIARRSHALTRVAVHFRSPRTRTADLERRFHDLLRHTETWETESISSELSIHQNDRLINVKSAQTEVHITSSEDPLKIFVPRDETLQEVCFNSGLPRQLVRWMATDPITQQVVGEISESAIKTVTSILGTRSVVAMGQILDQQGVVNIDIPAPSGAQEDTTQAANTTVVPGIVAEEDSEQESDSPRPLDRFYTPASDTSEADRYYGSEDDRDVFFRPQGSAHARQTLGRALNPSLSASATQNSRLYPALLEHVVECARTSLLPDLGAVSMSTSPDRYQRHFPSASERLLQECGVPLLRDFKIGALGELFAFEMLRTRLGGDFGRNCWQSTMRKWVAGQTGHPDYVDMEPWNGGETSDIVYTDADGLLTGLLVAGGHLRAAPWSGRRGVLYYIEVKSTFGSCETAFYASDRQKGLMRELMTDQAVYMIIRVFNMASGDIGAKIYVDPATMEREGTLVFATEKWTVTPGHV</sequence>
<name>A0A8K0TRR1_9PEZI</name>
<dbReference type="Gene3D" id="3.30.565.10">
    <property type="entry name" value="Histidine kinase-like ATPase, C-terminal domain"/>
    <property type="match status" value="1"/>
</dbReference>
<dbReference type="PANTHER" id="PTHR32387">
    <property type="entry name" value="WU:FJ29H11"/>
    <property type="match status" value="1"/>
</dbReference>
<dbReference type="SUPFAM" id="SSF55874">
    <property type="entry name" value="ATPase domain of HSP90 chaperone/DNA topoisomerase II/histidine kinase"/>
    <property type="match status" value="1"/>
</dbReference>
<dbReference type="NCBIfam" id="NF047352">
    <property type="entry name" value="P_loop_sacsin"/>
    <property type="match status" value="1"/>
</dbReference>
<proteinExistence type="predicted"/>
<dbReference type="Proteomes" id="UP000813385">
    <property type="component" value="Unassembled WGS sequence"/>
</dbReference>
<keyword evidence="3" id="KW-1185">Reference proteome</keyword>
<dbReference type="EMBL" id="JAGPXD010000001">
    <property type="protein sequence ID" value="KAH7375262.1"/>
    <property type="molecule type" value="Genomic_DNA"/>
</dbReference>
<evidence type="ECO:0000313" key="3">
    <source>
        <dbReference type="Proteomes" id="UP000813385"/>
    </source>
</evidence>
<organism evidence="2 3">
    <name type="scientific">Plectosphaerella cucumerina</name>
    <dbReference type="NCBI Taxonomy" id="40658"/>
    <lineage>
        <taxon>Eukaryota</taxon>
        <taxon>Fungi</taxon>
        <taxon>Dikarya</taxon>
        <taxon>Ascomycota</taxon>
        <taxon>Pezizomycotina</taxon>
        <taxon>Sordariomycetes</taxon>
        <taxon>Hypocreomycetidae</taxon>
        <taxon>Glomerellales</taxon>
        <taxon>Plectosphaerellaceae</taxon>
        <taxon>Plectosphaerella</taxon>
    </lineage>
</organism>
<comment type="caution">
    <text evidence="2">The sequence shown here is derived from an EMBL/GenBank/DDBJ whole genome shotgun (WGS) entry which is preliminary data.</text>
</comment>
<accession>A0A8K0TRR1</accession>
<protein>
    <recommendedName>
        <fullName evidence="4">Protein NO VEIN C-terminal domain-containing protein</fullName>
    </recommendedName>
</protein>
<dbReference type="InterPro" id="IPR052957">
    <property type="entry name" value="Auxin_embryo_med"/>
</dbReference>
<evidence type="ECO:0000313" key="2">
    <source>
        <dbReference type="EMBL" id="KAH7375262.1"/>
    </source>
</evidence>
<dbReference type="OrthoDB" id="1262810at2759"/>
<feature type="region of interest" description="Disordered" evidence="1">
    <location>
        <begin position="1374"/>
        <end position="1403"/>
    </location>
</feature>
<dbReference type="PANTHER" id="PTHR32387:SF0">
    <property type="entry name" value="PROTEIN NO VEIN"/>
    <property type="match status" value="1"/>
</dbReference>
<dbReference type="InterPro" id="IPR036890">
    <property type="entry name" value="HATPase_C_sf"/>
</dbReference>
<reference evidence="2" key="1">
    <citation type="journal article" date="2021" name="Nat. Commun.">
        <title>Genetic determinants of endophytism in the Arabidopsis root mycobiome.</title>
        <authorList>
            <person name="Mesny F."/>
            <person name="Miyauchi S."/>
            <person name="Thiergart T."/>
            <person name="Pickel B."/>
            <person name="Atanasova L."/>
            <person name="Karlsson M."/>
            <person name="Huettel B."/>
            <person name="Barry K.W."/>
            <person name="Haridas S."/>
            <person name="Chen C."/>
            <person name="Bauer D."/>
            <person name="Andreopoulos W."/>
            <person name="Pangilinan J."/>
            <person name="LaButti K."/>
            <person name="Riley R."/>
            <person name="Lipzen A."/>
            <person name="Clum A."/>
            <person name="Drula E."/>
            <person name="Henrissat B."/>
            <person name="Kohler A."/>
            <person name="Grigoriev I.V."/>
            <person name="Martin F.M."/>
            <person name="Hacquard S."/>
        </authorList>
    </citation>
    <scope>NUCLEOTIDE SEQUENCE</scope>
    <source>
        <strain evidence="2">MPI-CAGE-AT-0016</strain>
    </source>
</reference>
<gene>
    <name evidence="2" type="ORF">B0T11DRAFT_7583</name>
</gene>